<dbReference type="STRING" id="1114924.SAMN05216258_104295"/>
<dbReference type="InterPro" id="IPR004799">
    <property type="entry name" value="Periplasmic_diS_OxRdtase_DsbE"/>
</dbReference>
<dbReference type="CDD" id="cd03010">
    <property type="entry name" value="TlpA_like_DsbE"/>
    <property type="match status" value="1"/>
</dbReference>
<proteinExistence type="inferred from homology"/>
<name>A0A1I3FI08_9RHOB</name>
<reference evidence="8 9" key="1">
    <citation type="submission" date="2016-10" db="EMBL/GenBank/DDBJ databases">
        <authorList>
            <person name="de Groot N.N."/>
        </authorList>
    </citation>
    <scope>NUCLEOTIDE SEQUENCE [LARGE SCALE GENOMIC DNA]</scope>
    <source>
        <strain evidence="8 9">CGMCC 1.11030</strain>
    </source>
</reference>
<dbReference type="PANTHER" id="PTHR42852:SF6">
    <property type="entry name" value="THIOL:DISULFIDE INTERCHANGE PROTEIN DSBE"/>
    <property type="match status" value="1"/>
</dbReference>
<organism evidence="8 9">
    <name type="scientific">Albimonas pacifica</name>
    <dbReference type="NCBI Taxonomy" id="1114924"/>
    <lineage>
        <taxon>Bacteria</taxon>
        <taxon>Pseudomonadati</taxon>
        <taxon>Pseudomonadota</taxon>
        <taxon>Alphaproteobacteria</taxon>
        <taxon>Rhodobacterales</taxon>
        <taxon>Paracoccaceae</taxon>
        <taxon>Albimonas</taxon>
    </lineage>
</organism>
<sequence length="188" mass="20676">MTDPAPKRRRLWALIPLIAFLALAGLAWSMLGRDQDALPSALIEKSVPQTDLASLRPGEPRLTTELLKRPGVKLVNIWASWCGPCRVEHPELMKLQAMGVEIDSINYKDDRDAALGFLQELGDPFAHVGADTTGRAGIEWGVYGVPETFVVDGEGRIVHKHVGPIQNNDLEQRILPAMREAGWTPPEG</sequence>
<evidence type="ECO:0000256" key="5">
    <source>
        <dbReference type="ARBA" id="ARBA00023284"/>
    </source>
</evidence>
<dbReference type="PROSITE" id="PS00194">
    <property type="entry name" value="THIOREDOXIN_1"/>
    <property type="match status" value="1"/>
</dbReference>
<feature type="transmembrane region" description="Helical" evidence="6">
    <location>
        <begin position="12"/>
        <end position="31"/>
    </location>
</feature>
<evidence type="ECO:0000256" key="1">
    <source>
        <dbReference type="ARBA" id="ARBA00004196"/>
    </source>
</evidence>
<dbReference type="SUPFAM" id="SSF52833">
    <property type="entry name" value="Thioredoxin-like"/>
    <property type="match status" value="1"/>
</dbReference>
<dbReference type="GO" id="GO:0015036">
    <property type="term" value="F:disulfide oxidoreductase activity"/>
    <property type="evidence" value="ECO:0007669"/>
    <property type="project" value="InterPro"/>
</dbReference>
<evidence type="ECO:0000256" key="2">
    <source>
        <dbReference type="ARBA" id="ARBA00007758"/>
    </source>
</evidence>
<keyword evidence="4" id="KW-1015">Disulfide bond</keyword>
<dbReference type="AlphaFoldDB" id="A0A1I3FI08"/>
<dbReference type="InterPro" id="IPR013740">
    <property type="entry name" value="Redoxin"/>
</dbReference>
<dbReference type="InterPro" id="IPR013766">
    <property type="entry name" value="Thioredoxin_domain"/>
</dbReference>
<dbReference type="PROSITE" id="PS51352">
    <property type="entry name" value="THIOREDOXIN_2"/>
    <property type="match status" value="1"/>
</dbReference>
<evidence type="ECO:0000259" key="7">
    <source>
        <dbReference type="PROSITE" id="PS51352"/>
    </source>
</evidence>
<keyword evidence="6" id="KW-0472">Membrane</keyword>
<gene>
    <name evidence="8" type="ORF">SAMN05216258_104295</name>
</gene>
<keyword evidence="6" id="KW-1133">Transmembrane helix</keyword>
<dbReference type="GO" id="GO:0017004">
    <property type="term" value="P:cytochrome complex assembly"/>
    <property type="evidence" value="ECO:0007669"/>
    <property type="project" value="UniProtKB-KW"/>
</dbReference>
<keyword evidence="3" id="KW-0201">Cytochrome c-type biogenesis</keyword>
<evidence type="ECO:0000313" key="9">
    <source>
        <dbReference type="Proteomes" id="UP000199377"/>
    </source>
</evidence>
<dbReference type="RefSeq" id="WP_092859584.1">
    <property type="nucleotide sequence ID" value="NZ_FOQH01000004.1"/>
</dbReference>
<keyword evidence="9" id="KW-1185">Reference proteome</keyword>
<keyword evidence="6" id="KW-0812">Transmembrane</keyword>
<dbReference type="GO" id="GO:0030288">
    <property type="term" value="C:outer membrane-bounded periplasmic space"/>
    <property type="evidence" value="ECO:0007669"/>
    <property type="project" value="InterPro"/>
</dbReference>
<evidence type="ECO:0000256" key="4">
    <source>
        <dbReference type="ARBA" id="ARBA00023157"/>
    </source>
</evidence>
<evidence type="ECO:0000256" key="3">
    <source>
        <dbReference type="ARBA" id="ARBA00022748"/>
    </source>
</evidence>
<accession>A0A1I3FI08</accession>
<evidence type="ECO:0000313" key="8">
    <source>
        <dbReference type="EMBL" id="SFI10797.1"/>
    </source>
</evidence>
<keyword evidence="5" id="KW-0676">Redox-active center</keyword>
<dbReference type="InterPro" id="IPR050553">
    <property type="entry name" value="Thioredoxin_ResA/DsbE_sf"/>
</dbReference>
<dbReference type="OrthoDB" id="9799347at2"/>
<dbReference type="PANTHER" id="PTHR42852">
    <property type="entry name" value="THIOL:DISULFIDE INTERCHANGE PROTEIN DSBE"/>
    <property type="match status" value="1"/>
</dbReference>
<dbReference type="InterPro" id="IPR036249">
    <property type="entry name" value="Thioredoxin-like_sf"/>
</dbReference>
<dbReference type="Gene3D" id="3.40.30.10">
    <property type="entry name" value="Glutaredoxin"/>
    <property type="match status" value="1"/>
</dbReference>
<evidence type="ECO:0000256" key="6">
    <source>
        <dbReference type="SAM" id="Phobius"/>
    </source>
</evidence>
<dbReference type="EMBL" id="FOQH01000004">
    <property type="protein sequence ID" value="SFI10797.1"/>
    <property type="molecule type" value="Genomic_DNA"/>
</dbReference>
<protein>
    <submittedName>
        <fullName evidence="8">Cytochrome c biogenesis protein CcmG, thiol:disulfide interchange protein DsbE</fullName>
    </submittedName>
</protein>
<dbReference type="InterPro" id="IPR017937">
    <property type="entry name" value="Thioredoxin_CS"/>
</dbReference>
<dbReference type="NCBIfam" id="TIGR00385">
    <property type="entry name" value="dsbE"/>
    <property type="match status" value="1"/>
</dbReference>
<comment type="similarity">
    <text evidence="2">Belongs to the thioredoxin family. DsbE subfamily.</text>
</comment>
<comment type="subcellular location">
    <subcellularLocation>
        <location evidence="1">Cell envelope</location>
    </subcellularLocation>
</comment>
<dbReference type="Proteomes" id="UP000199377">
    <property type="component" value="Unassembled WGS sequence"/>
</dbReference>
<dbReference type="Pfam" id="PF08534">
    <property type="entry name" value="Redoxin"/>
    <property type="match status" value="1"/>
</dbReference>
<feature type="domain" description="Thioredoxin" evidence="7">
    <location>
        <begin position="41"/>
        <end position="180"/>
    </location>
</feature>